<dbReference type="SUPFAM" id="SSF100950">
    <property type="entry name" value="NagB/RpiA/CoA transferase-like"/>
    <property type="match status" value="1"/>
</dbReference>
<dbReference type="InterPro" id="IPR037171">
    <property type="entry name" value="NagB/RpiA_transferase-like"/>
</dbReference>
<gene>
    <name evidence="3 5" type="primary">nagB</name>
    <name evidence="5" type="ORF">JK635_08915</name>
</gene>
<evidence type="ECO:0000256" key="3">
    <source>
        <dbReference type="HAMAP-Rule" id="MF_01241"/>
    </source>
</evidence>
<dbReference type="NCBIfam" id="TIGR00502">
    <property type="entry name" value="nagB"/>
    <property type="match status" value="1"/>
</dbReference>
<reference evidence="5 6" key="1">
    <citation type="submission" date="2021-01" db="EMBL/GenBank/DDBJ databases">
        <title>Genome public.</title>
        <authorList>
            <person name="Liu C."/>
            <person name="Sun Q."/>
        </authorList>
    </citation>
    <scope>NUCLEOTIDE SEQUENCE [LARGE SCALE GENOMIC DNA]</scope>
    <source>
        <strain evidence="5 6">YIM B02564</strain>
    </source>
</reference>
<accession>A0ABS1TLZ4</accession>
<dbReference type="GO" id="GO:0004342">
    <property type="term" value="F:glucosamine-6-phosphate deaminase activity"/>
    <property type="evidence" value="ECO:0007669"/>
    <property type="project" value="UniProtKB-EC"/>
</dbReference>
<name>A0ABS1TLZ4_9BACI</name>
<comment type="catalytic activity">
    <reaction evidence="3">
        <text>alpha-D-glucosamine 6-phosphate + H2O = beta-D-fructose 6-phosphate + NH4(+)</text>
        <dbReference type="Rhea" id="RHEA:12172"/>
        <dbReference type="ChEBI" id="CHEBI:15377"/>
        <dbReference type="ChEBI" id="CHEBI:28938"/>
        <dbReference type="ChEBI" id="CHEBI:57634"/>
        <dbReference type="ChEBI" id="CHEBI:75989"/>
        <dbReference type="EC" id="3.5.99.6"/>
    </reaction>
</comment>
<dbReference type="Pfam" id="PF01182">
    <property type="entry name" value="Glucosamine_iso"/>
    <property type="match status" value="1"/>
</dbReference>
<feature type="active site" description="For ring-opening step" evidence="3">
    <location>
        <position position="143"/>
    </location>
</feature>
<feature type="active site" description="Proton acceptor; for enolization step" evidence="3">
    <location>
        <position position="67"/>
    </location>
</feature>
<comment type="caution">
    <text evidence="3">Lacks conserved residue(s) required for the propagation of feature annotation.</text>
</comment>
<dbReference type="RefSeq" id="WP_202653593.1">
    <property type="nucleotide sequence ID" value="NZ_JAESWB010000165.1"/>
</dbReference>
<dbReference type="PROSITE" id="PS01161">
    <property type="entry name" value="GLC_GALNAC_ISOMERASE"/>
    <property type="match status" value="1"/>
</dbReference>
<comment type="similarity">
    <text evidence="3">Belongs to the glucosamine/galactosamine-6-phosphate isomerase family. NagB subfamily.</text>
</comment>
<feature type="active site" description="Proton acceptor; for ring-opening step" evidence="3">
    <location>
        <position position="138"/>
    </location>
</feature>
<dbReference type="PANTHER" id="PTHR11280">
    <property type="entry name" value="GLUCOSAMINE-6-PHOSPHATE ISOMERASE"/>
    <property type="match status" value="1"/>
</dbReference>
<dbReference type="PANTHER" id="PTHR11280:SF5">
    <property type="entry name" value="GLUCOSAMINE-6-PHOSPHATE ISOMERASE"/>
    <property type="match status" value="1"/>
</dbReference>
<comment type="pathway">
    <text evidence="3">Amino-sugar metabolism; N-acetylneuraminate degradation; D-fructose 6-phosphate from N-acetylneuraminate: step 5/5.</text>
</comment>
<evidence type="ECO:0000259" key="4">
    <source>
        <dbReference type="Pfam" id="PF01182"/>
    </source>
</evidence>
<dbReference type="HAMAP" id="MF_01241">
    <property type="entry name" value="GlcN6P_deamin"/>
    <property type="match status" value="1"/>
</dbReference>
<evidence type="ECO:0000313" key="6">
    <source>
        <dbReference type="Proteomes" id="UP000623967"/>
    </source>
</evidence>
<proteinExistence type="inferred from homology"/>
<keyword evidence="1 3" id="KW-0378">Hydrolase</keyword>
<feature type="domain" description="Glucosamine/galactosamine-6-phosphate isomerase" evidence="4">
    <location>
        <begin position="10"/>
        <end position="226"/>
    </location>
</feature>
<comment type="function">
    <text evidence="3">Catalyzes the reversible isomerization-deamination of glucosamine 6-phosphate (GlcN6P) to form fructose 6-phosphate (Fru6P) and ammonium ion.</text>
</comment>
<evidence type="ECO:0000256" key="1">
    <source>
        <dbReference type="ARBA" id="ARBA00022801"/>
    </source>
</evidence>
<protein>
    <recommendedName>
        <fullName evidence="3">Glucosamine-6-phosphate deaminase</fullName>
        <ecNumber evidence="3">3.5.99.6</ecNumber>
    </recommendedName>
    <alternativeName>
        <fullName evidence="3">GlcN6P deaminase</fullName>
        <shortName evidence="3">GNPDA</shortName>
    </alternativeName>
    <alternativeName>
        <fullName evidence="3">Glucosamine-6-phosphate isomerase</fullName>
    </alternativeName>
</protein>
<evidence type="ECO:0000256" key="2">
    <source>
        <dbReference type="ARBA" id="ARBA00023277"/>
    </source>
</evidence>
<dbReference type="Proteomes" id="UP000623967">
    <property type="component" value="Unassembled WGS sequence"/>
</dbReference>
<sequence length="243" mass="27042">MQIIKVKNYQEMSNKAAEYIIQKVVQFPNCNLGLATGGTPIGTYQNLIEDHQKNGTSYRDVTTFNLDEYIGLAASNKNSYHYFMNDQLFKHIDINPERTFIPRGDAADIQKECLRYEECIERHGGIDLQLLGIGSNGHIGFNEPGASFESKTHVVNLTQSTINANSRFFANKDEVPTKAITMGIATIMKSKEILLLASGSKKSEALFNLLNLEVNEGFPASILQKHPSVTIIADEEALSRVKN</sequence>
<dbReference type="EC" id="3.5.99.6" evidence="3"/>
<dbReference type="InterPro" id="IPR004547">
    <property type="entry name" value="Glucosamine6P_isomerase"/>
</dbReference>
<dbReference type="Gene3D" id="3.40.50.1360">
    <property type="match status" value="1"/>
</dbReference>
<dbReference type="InterPro" id="IPR018321">
    <property type="entry name" value="Glucosamine6P_isomerase_CS"/>
</dbReference>
<dbReference type="CDD" id="cd01399">
    <property type="entry name" value="GlcN6P_deaminase"/>
    <property type="match status" value="1"/>
</dbReference>
<keyword evidence="6" id="KW-1185">Reference proteome</keyword>
<dbReference type="InterPro" id="IPR006148">
    <property type="entry name" value="Glc/Gal-6P_isomerase"/>
</dbReference>
<feature type="active site" description="For ring-opening step" evidence="3">
    <location>
        <position position="136"/>
    </location>
</feature>
<evidence type="ECO:0000313" key="5">
    <source>
        <dbReference type="EMBL" id="MBL4952328.1"/>
    </source>
</evidence>
<comment type="caution">
    <text evidence="5">The sequence shown here is derived from an EMBL/GenBank/DDBJ whole genome shotgun (WGS) entry which is preliminary data.</text>
</comment>
<organism evidence="5 6">
    <name type="scientific">Neobacillus paridis</name>
    <dbReference type="NCBI Taxonomy" id="2803862"/>
    <lineage>
        <taxon>Bacteria</taxon>
        <taxon>Bacillati</taxon>
        <taxon>Bacillota</taxon>
        <taxon>Bacilli</taxon>
        <taxon>Bacillales</taxon>
        <taxon>Bacillaceae</taxon>
        <taxon>Neobacillus</taxon>
    </lineage>
</organism>
<dbReference type="EMBL" id="JAESWB010000165">
    <property type="protein sequence ID" value="MBL4952328.1"/>
    <property type="molecule type" value="Genomic_DNA"/>
</dbReference>
<keyword evidence="2 3" id="KW-0119">Carbohydrate metabolism</keyword>